<dbReference type="AlphaFoldDB" id="A0A022RW73"/>
<dbReference type="EMBL" id="KI630214">
    <property type="protein sequence ID" value="EYU44216.1"/>
    <property type="molecule type" value="Genomic_DNA"/>
</dbReference>
<name>A0A022RW73_ERYGU</name>
<proteinExistence type="predicted"/>
<organism evidence="2 3">
    <name type="scientific">Erythranthe guttata</name>
    <name type="common">Yellow monkey flower</name>
    <name type="synonym">Mimulus guttatus</name>
    <dbReference type="NCBI Taxonomy" id="4155"/>
    <lineage>
        <taxon>Eukaryota</taxon>
        <taxon>Viridiplantae</taxon>
        <taxon>Streptophyta</taxon>
        <taxon>Embryophyta</taxon>
        <taxon>Tracheophyta</taxon>
        <taxon>Spermatophyta</taxon>
        <taxon>Magnoliopsida</taxon>
        <taxon>eudicotyledons</taxon>
        <taxon>Gunneridae</taxon>
        <taxon>Pentapetalae</taxon>
        <taxon>asterids</taxon>
        <taxon>lamiids</taxon>
        <taxon>Lamiales</taxon>
        <taxon>Phrymaceae</taxon>
        <taxon>Erythranthe</taxon>
    </lineage>
</organism>
<keyword evidence="3" id="KW-1185">Reference proteome</keyword>
<feature type="chain" id="PRO_5001505495" description="Rapid alkalinization factor 1" evidence="1">
    <location>
        <begin position="29"/>
        <end position="117"/>
    </location>
</feature>
<gene>
    <name evidence="2" type="ORF">MIMGU_mgv1a016548mg</name>
</gene>
<keyword evidence="1" id="KW-0732">Signal</keyword>
<accession>A0A022RW73</accession>
<evidence type="ECO:0000256" key="1">
    <source>
        <dbReference type="SAM" id="SignalP"/>
    </source>
</evidence>
<evidence type="ECO:0000313" key="3">
    <source>
        <dbReference type="Proteomes" id="UP000030748"/>
    </source>
</evidence>
<sequence length="117" mass="12616">MQKTKIHALLRAAASALVLIILLGAKEAECGPSTGGAPTLNATRVGDWLDDGEEFLMESETSRRILQAGKKKPTIPAVTEKKPFCDAEIYSSCIGPDSKTYTKRPCTYQNSCNRPGS</sequence>
<protein>
    <recommendedName>
        <fullName evidence="4">Rapid alkalinization factor 1</fullName>
    </recommendedName>
</protein>
<dbReference type="PANTHER" id="PTHR39112">
    <property type="entry name" value="PROTEIN RALF-LIKE 27-RELATED"/>
    <property type="match status" value="1"/>
</dbReference>
<reference evidence="2 3" key="1">
    <citation type="journal article" date="2013" name="Proc. Natl. Acad. Sci. U.S.A.">
        <title>Fine-scale variation in meiotic recombination in Mimulus inferred from population shotgun sequencing.</title>
        <authorList>
            <person name="Hellsten U."/>
            <person name="Wright K.M."/>
            <person name="Jenkins J."/>
            <person name="Shu S."/>
            <person name="Yuan Y."/>
            <person name="Wessler S.R."/>
            <person name="Schmutz J."/>
            <person name="Willis J.H."/>
            <person name="Rokhsar D.S."/>
        </authorList>
    </citation>
    <scope>NUCLEOTIDE SEQUENCE [LARGE SCALE GENOMIC DNA]</scope>
    <source>
        <strain evidence="3">cv. DUN x IM62</strain>
    </source>
</reference>
<feature type="signal peptide" evidence="1">
    <location>
        <begin position="1"/>
        <end position="28"/>
    </location>
</feature>
<dbReference type="InterPro" id="IPR039252">
    <property type="entry name" value="RALFL27"/>
</dbReference>
<dbReference type="PANTHER" id="PTHR39112:SF1">
    <property type="entry name" value="PROTEIN RALF-LIKE 27"/>
    <property type="match status" value="1"/>
</dbReference>
<evidence type="ECO:0000313" key="2">
    <source>
        <dbReference type="EMBL" id="EYU44216.1"/>
    </source>
</evidence>
<dbReference type="Proteomes" id="UP000030748">
    <property type="component" value="Unassembled WGS sequence"/>
</dbReference>
<evidence type="ECO:0008006" key="4">
    <source>
        <dbReference type="Google" id="ProtNLM"/>
    </source>
</evidence>